<dbReference type="AlphaFoldDB" id="D6Z6R6"/>
<dbReference type="InParanoid" id="D6Z6R6"/>
<dbReference type="RefSeq" id="WP_013162556.1">
    <property type="nucleotide sequence ID" value="NC_014216.1"/>
</dbReference>
<accession>D6Z6R6</accession>
<dbReference type="OrthoDB" id="5411109at2"/>
<dbReference type="GO" id="GO:0016787">
    <property type="term" value="F:hydrolase activity"/>
    <property type="evidence" value="ECO:0007669"/>
    <property type="project" value="UniProtKB-KW"/>
</dbReference>
<dbReference type="eggNOG" id="COG2206">
    <property type="taxonomic scope" value="Bacteria"/>
</dbReference>
<evidence type="ECO:0000259" key="1">
    <source>
        <dbReference type="Pfam" id="PF01966"/>
    </source>
</evidence>
<dbReference type="PANTHER" id="PTHR43155">
    <property type="entry name" value="CYCLIC DI-GMP PHOSPHODIESTERASE PA4108-RELATED"/>
    <property type="match status" value="1"/>
</dbReference>
<dbReference type="PANTHER" id="PTHR43155:SF2">
    <property type="entry name" value="CYCLIC DI-GMP PHOSPHODIESTERASE PA4108"/>
    <property type="match status" value="1"/>
</dbReference>
<keyword evidence="3" id="KW-1185">Reference proteome</keyword>
<dbReference type="STRING" id="589865.DaAHT2_0314"/>
<organism evidence="2 3">
    <name type="scientific">Desulfurivibrio alkaliphilus (strain DSM 19089 / UNIQEM U267 / AHT2)</name>
    <dbReference type="NCBI Taxonomy" id="589865"/>
    <lineage>
        <taxon>Bacteria</taxon>
        <taxon>Pseudomonadati</taxon>
        <taxon>Thermodesulfobacteriota</taxon>
        <taxon>Desulfobulbia</taxon>
        <taxon>Desulfobulbales</taxon>
        <taxon>Desulfobulbaceae</taxon>
        <taxon>Desulfurivibrio</taxon>
    </lineage>
</organism>
<dbReference type="KEGG" id="dak:DaAHT2_0314"/>
<dbReference type="InterPro" id="IPR003607">
    <property type="entry name" value="HD/PDEase_dom"/>
</dbReference>
<dbReference type="Gene3D" id="1.10.3210.10">
    <property type="entry name" value="Hypothetical protein af1432"/>
    <property type="match status" value="1"/>
</dbReference>
<evidence type="ECO:0000313" key="3">
    <source>
        <dbReference type="Proteomes" id="UP000001508"/>
    </source>
</evidence>
<gene>
    <name evidence="2" type="ordered locus">DaAHT2_0314</name>
</gene>
<proteinExistence type="predicted"/>
<evidence type="ECO:0000313" key="2">
    <source>
        <dbReference type="EMBL" id="ADH85025.1"/>
    </source>
</evidence>
<dbReference type="CDD" id="cd00077">
    <property type="entry name" value="HDc"/>
    <property type="match status" value="1"/>
</dbReference>
<dbReference type="Proteomes" id="UP000001508">
    <property type="component" value="Chromosome"/>
</dbReference>
<dbReference type="Pfam" id="PF01966">
    <property type="entry name" value="HD"/>
    <property type="match status" value="1"/>
</dbReference>
<dbReference type="HOGENOM" id="CLU_046250_0_0_7"/>
<dbReference type="InterPro" id="IPR006674">
    <property type="entry name" value="HD_domain"/>
</dbReference>
<reference evidence="3" key="1">
    <citation type="submission" date="2010-02" db="EMBL/GenBank/DDBJ databases">
        <title>Complete sequence of Desulfurivibrio alkaliphilus AHT2.</title>
        <authorList>
            <consortium name="US DOE Joint Genome Institute"/>
            <person name="Pitluck S."/>
            <person name="Chertkov O."/>
            <person name="Detter J.C."/>
            <person name="Han C."/>
            <person name="Tapia R."/>
            <person name="Larimer F."/>
            <person name="Land M."/>
            <person name="Hauser L."/>
            <person name="Kyrpides N."/>
            <person name="Mikhailova N."/>
            <person name="Sorokin D.Y."/>
            <person name="Muyzer G."/>
            <person name="Woyke T."/>
        </authorList>
    </citation>
    <scope>NUCLEOTIDE SEQUENCE [LARGE SCALE GENOMIC DNA]</scope>
    <source>
        <strain evidence="3">DSM 19089 / UNIQEM U267 / AHT2</strain>
    </source>
</reference>
<name>D6Z6R6_DESAT</name>
<keyword evidence="2" id="KW-0378">Hydrolase</keyword>
<dbReference type="SUPFAM" id="SSF109604">
    <property type="entry name" value="HD-domain/PDEase-like"/>
    <property type="match status" value="1"/>
</dbReference>
<feature type="domain" description="HD" evidence="1">
    <location>
        <begin position="244"/>
        <end position="345"/>
    </location>
</feature>
<dbReference type="EMBL" id="CP001940">
    <property type="protein sequence ID" value="ADH85025.1"/>
    <property type="molecule type" value="Genomic_DNA"/>
</dbReference>
<sequence>MNADQQQVASDPNSPHLPIDRLIELVRSGGKVRTGVDVFNKHGLLLLEKSVLVEDPQILVKARKLGAAMVPVSEQQTGGLWDRKGRKIALPSMAADAAGAEKPNLAAAASDVDRRINEIMTMKKEAAYKYEKAKSCIKEVLESIRASGGEFDPEPVAATVNELVDFVSNSDNTFAYLTREIFSYDDYLYNHSINVCTIGTVVMQRFSNTFGTAINTFLNLHAGEIPLVRPDDEQSFVYYTDSELRNIAIGYFMHDLGKVMVAPRTLNKTGKLTPAEFAEVRSHVTDKASLILEKNKITDPHIVNVCRYHHAGLFRHEPDCYPEHDYRQVPTYVKVCKLADIYDAMTSKRCYKEAMNPVGVVTDIFHHYAGKNPLLQYVLHSFVKSVGIYPAGSVVTLTNGQLAYVLDSNGPTLLPVTDTGGIPLSRRAEVIIPDQNQTAEGEQVIKVDRRRPPISPLEAFHLLPGYLRRTLEVDFA</sequence>
<protein>
    <submittedName>
        <fullName evidence="2">Putative metal dependent phosphohydrolase</fullName>
    </submittedName>
</protein>